<dbReference type="InterPro" id="IPR036291">
    <property type="entry name" value="NAD(P)-bd_dom_sf"/>
</dbReference>
<reference evidence="3 4" key="1">
    <citation type="journal article" date="2018" name="Gigascience">
        <title>Genomes of trombidid mites reveal novel predicted allergens and laterally-transferred genes associated with secondary metabolism.</title>
        <authorList>
            <person name="Dong X."/>
            <person name="Chaisiri K."/>
            <person name="Xia D."/>
            <person name="Armstrong S.D."/>
            <person name="Fang Y."/>
            <person name="Donnelly M.J."/>
            <person name="Kadowaki T."/>
            <person name="McGarry J.W."/>
            <person name="Darby A.C."/>
            <person name="Makepeace B.L."/>
        </authorList>
    </citation>
    <scope>NUCLEOTIDE SEQUENCE [LARGE SCALE GENOMIC DNA]</scope>
    <source>
        <strain evidence="3">UoL-WK</strain>
    </source>
</reference>
<accession>A0A3S3NEF4</accession>
<dbReference type="STRING" id="1965070.A0A3S3NEF4"/>
<organism evidence="3 4">
    <name type="scientific">Dinothrombium tinctorium</name>
    <dbReference type="NCBI Taxonomy" id="1965070"/>
    <lineage>
        <taxon>Eukaryota</taxon>
        <taxon>Metazoa</taxon>
        <taxon>Ecdysozoa</taxon>
        <taxon>Arthropoda</taxon>
        <taxon>Chelicerata</taxon>
        <taxon>Arachnida</taxon>
        <taxon>Acari</taxon>
        <taxon>Acariformes</taxon>
        <taxon>Trombidiformes</taxon>
        <taxon>Prostigmata</taxon>
        <taxon>Anystina</taxon>
        <taxon>Parasitengona</taxon>
        <taxon>Trombidioidea</taxon>
        <taxon>Trombidiidae</taxon>
        <taxon>Dinothrombium</taxon>
    </lineage>
</organism>
<evidence type="ECO:0000256" key="1">
    <source>
        <dbReference type="ARBA" id="ARBA00023002"/>
    </source>
</evidence>
<dbReference type="InterPro" id="IPR002347">
    <property type="entry name" value="SDR_fam"/>
</dbReference>
<evidence type="ECO:0000313" key="4">
    <source>
        <dbReference type="Proteomes" id="UP000285301"/>
    </source>
</evidence>
<keyword evidence="4" id="KW-1185">Reference proteome</keyword>
<dbReference type="Gene3D" id="3.40.50.720">
    <property type="entry name" value="NAD(P)-binding Rossmann-like Domain"/>
    <property type="match status" value="1"/>
</dbReference>
<feature type="non-terminal residue" evidence="3">
    <location>
        <position position="1"/>
    </location>
</feature>
<dbReference type="PANTHER" id="PTHR43313:SF36">
    <property type="entry name" value="D-BETA-HYDROXYBUTYRATE DEHYDROGENASE, MITOCHONDRIAL"/>
    <property type="match status" value="1"/>
</dbReference>
<dbReference type="EMBL" id="NCKU01010042">
    <property type="protein sequence ID" value="RWS00998.1"/>
    <property type="molecule type" value="Genomic_DNA"/>
</dbReference>
<dbReference type="PROSITE" id="PS00061">
    <property type="entry name" value="ADH_SHORT"/>
    <property type="match status" value="1"/>
</dbReference>
<name>A0A3S3NEF4_9ACAR</name>
<protein>
    <submittedName>
        <fullName evidence="3">D-beta-hydroxybutyrate dehydrogenase-like protein</fullName>
    </submittedName>
</protein>
<dbReference type="Proteomes" id="UP000285301">
    <property type="component" value="Unassembled WGS sequence"/>
</dbReference>
<evidence type="ECO:0000313" key="3">
    <source>
        <dbReference type="EMBL" id="RWS00998.1"/>
    </source>
</evidence>
<sequence length="292" mass="32994">CDSGFGHLIAKSLNQYGFNVIAACLFPDGEGAKSLQLESKFPDNLTILKMDVTKDEDIEIVHKEIENLTANGIELWGLVNNAGIARAGEIEWGSFEFHFKQIFEVNTMAVIKITRKFLPLLRKSKGRVINMCSSFCRFTVDGSVAYAMTKHAIASFSDGLRREMSKFGVKVVNIEPFFYSTNIIKNIDGIIRETWEQTDASIRDDYSIEYLKDRVYFVKNIALPLFERKKPEEVSNAVVDSLTSRITEPKFTCSATLLRPLIALLHLLPLEVVDLLFISSLATRFPPKNKKN</sequence>
<evidence type="ECO:0000256" key="2">
    <source>
        <dbReference type="RuleBase" id="RU000363"/>
    </source>
</evidence>
<dbReference type="Pfam" id="PF00106">
    <property type="entry name" value="adh_short"/>
    <property type="match status" value="1"/>
</dbReference>
<dbReference type="PRINTS" id="PR00080">
    <property type="entry name" value="SDRFAMILY"/>
</dbReference>
<dbReference type="AlphaFoldDB" id="A0A3S3NEF4"/>
<gene>
    <name evidence="3" type="ORF">B4U79_05758</name>
</gene>
<keyword evidence="1" id="KW-0560">Oxidoreductase</keyword>
<comment type="caution">
    <text evidence="3">The sequence shown here is derived from an EMBL/GenBank/DDBJ whole genome shotgun (WGS) entry which is preliminary data.</text>
</comment>
<feature type="non-terminal residue" evidence="3">
    <location>
        <position position="292"/>
    </location>
</feature>
<dbReference type="PRINTS" id="PR00081">
    <property type="entry name" value="GDHRDH"/>
</dbReference>
<proteinExistence type="inferred from homology"/>
<dbReference type="PANTHER" id="PTHR43313">
    <property type="entry name" value="SHORT-CHAIN DEHYDROGENASE/REDUCTASE FAMILY 9C"/>
    <property type="match status" value="1"/>
</dbReference>
<dbReference type="SUPFAM" id="SSF51735">
    <property type="entry name" value="NAD(P)-binding Rossmann-fold domains"/>
    <property type="match status" value="1"/>
</dbReference>
<dbReference type="GO" id="GO:0008202">
    <property type="term" value="P:steroid metabolic process"/>
    <property type="evidence" value="ECO:0007669"/>
    <property type="project" value="TreeGrafter"/>
</dbReference>
<comment type="similarity">
    <text evidence="2">Belongs to the short-chain dehydrogenases/reductases (SDR) family.</text>
</comment>
<dbReference type="GO" id="GO:0016491">
    <property type="term" value="F:oxidoreductase activity"/>
    <property type="evidence" value="ECO:0007669"/>
    <property type="project" value="UniProtKB-KW"/>
</dbReference>
<dbReference type="OrthoDB" id="6422490at2759"/>
<dbReference type="InterPro" id="IPR020904">
    <property type="entry name" value="Sc_DH/Rdtase_CS"/>
</dbReference>